<gene>
    <name evidence="1" type="ORF">SSM1_203</name>
</gene>
<evidence type="ECO:0000313" key="1">
    <source>
        <dbReference type="EMBL" id="ADO97147.1"/>
    </source>
</evidence>
<proteinExistence type="predicted"/>
<accession>E3SIL0</accession>
<name>E3SIL0_9CAUD</name>
<dbReference type="RefSeq" id="YP_004323094.1">
    <property type="nucleotide sequence ID" value="NC_015282.1"/>
</dbReference>
<protein>
    <submittedName>
        <fullName evidence="1">Uncharacterized protein</fullName>
    </submittedName>
</protein>
<dbReference type="GeneID" id="10327425"/>
<evidence type="ECO:0000313" key="2">
    <source>
        <dbReference type="Proteomes" id="UP000006523"/>
    </source>
</evidence>
<dbReference type="EMBL" id="GU071094">
    <property type="protein sequence ID" value="ADO97147.1"/>
    <property type="molecule type" value="Genomic_DNA"/>
</dbReference>
<organism evidence="1 2">
    <name type="scientific">Synechococcus phage S-SM1</name>
    <dbReference type="NCBI Taxonomy" id="444859"/>
    <lineage>
        <taxon>Viruses</taxon>
        <taxon>Duplodnaviria</taxon>
        <taxon>Heunggongvirae</taxon>
        <taxon>Uroviricota</taxon>
        <taxon>Caudoviricetes</taxon>
        <taxon>Pantevenvirales</taxon>
        <taxon>Kyanoviridae</taxon>
        <taxon>Thetisvirus</taxon>
        <taxon>Thetisvirus ssm1</taxon>
    </lineage>
</organism>
<reference evidence="1 2" key="1">
    <citation type="journal article" date="2010" name="Environ. Microbiol.">
        <title>Genomic analysis of oceanic cyanobacterial myoviruses compared with T4-like myoviruses from diverse hosts and environments.</title>
        <authorList>
            <person name="Sullivan M.B."/>
            <person name="Huang K.H."/>
            <person name="Ignacio-Espinoza J.C."/>
            <person name="Berlin A.M."/>
            <person name="Kelly L."/>
            <person name="Weigele P.R."/>
            <person name="DeFrancesco A.S."/>
            <person name="Kern S.E."/>
            <person name="Thompson L.R."/>
            <person name="Young S."/>
            <person name="Yandava C."/>
            <person name="Fu R."/>
            <person name="Krastins B."/>
            <person name="Chase M."/>
            <person name="Sarracino D."/>
            <person name="Osburne M.S."/>
            <person name="Henn M.R."/>
            <person name="Chisholm S.W."/>
        </authorList>
    </citation>
    <scope>NUCLEOTIDE SEQUENCE [LARGE SCALE GENOMIC DNA]</scope>
    <source>
        <strain evidence="1">6501-1</strain>
    </source>
</reference>
<dbReference type="Proteomes" id="UP000006523">
    <property type="component" value="Segment"/>
</dbReference>
<dbReference type="OrthoDB" id="27798at10239"/>
<dbReference type="KEGG" id="vg:10327425"/>
<keyword evidence="2" id="KW-1185">Reference proteome</keyword>
<sequence length="56" mass="6338">MFEFLLYSGMMCADADALVLRIKANRAEMPPAIVLELVETVKESVPECEFDWDAND</sequence>